<dbReference type="EMBL" id="JAHHHD010000009">
    <property type="protein sequence ID" value="MBW4659035.1"/>
    <property type="molecule type" value="Genomic_DNA"/>
</dbReference>
<reference evidence="2" key="1">
    <citation type="submission" date="2021-05" db="EMBL/GenBank/DDBJ databases">
        <authorList>
            <person name="Pietrasiak N."/>
            <person name="Ward R."/>
            <person name="Stajich J.E."/>
            <person name="Kurbessoian T."/>
        </authorList>
    </citation>
    <scope>NUCLEOTIDE SEQUENCE</scope>
    <source>
        <strain evidence="2">UHER 2000/2452</strain>
    </source>
</reference>
<dbReference type="CDD" id="cd03801">
    <property type="entry name" value="GT4_PimA-like"/>
    <property type="match status" value="1"/>
</dbReference>
<sequence length="405" mass="45611">MRVLVVQYSGDYRQAAQHFSAGQQETYYAQKHSVDSVAKLSGYAEEVGVLCCMTAETYSEVLPNGVRAIGAGFSEKIDIKKVIQLIEEFQPTHLIVRTPRKEIFEWAIQKKVRTIALFAESVMTRGWRNKIKIYFLVKLLNNPQIEWVGSYGITSSLVLQNLGVDAKKIIPWDFLLETHPGSLSPKSLKKTDLWNLLYVGSMLPAKGVGDILDAVAKLKAKNMDTRLQIVGKDPTGRFLQQAEQLGIANQVEFLGIIPNQQVEPLMREADLVIVPSRHSYPEGFPLVIHHALRSRTPIIASDHPMFRNSLTHGSSAMIFPAGNSTALAGCVEKLVTDADLYYSLSVRSYETWQKLRLPVKWADILDRWLDDSPENKKWLSNYQISSDCYREKITASLVANQFLQA</sequence>
<feature type="domain" description="Glycosyl transferase family 1" evidence="1">
    <location>
        <begin position="185"/>
        <end position="344"/>
    </location>
</feature>
<name>A0A951QAU9_9CYAN</name>
<organism evidence="2 3">
    <name type="scientific">Drouetiella hepatica Uher 2000/2452</name>
    <dbReference type="NCBI Taxonomy" id="904376"/>
    <lineage>
        <taxon>Bacteria</taxon>
        <taxon>Bacillati</taxon>
        <taxon>Cyanobacteriota</taxon>
        <taxon>Cyanophyceae</taxon>
        <taxon>Oculatellales</taxon>
        <taxon>Oculatellaceae</taxon>
        <taxon>Drouetiella</taxon>
    </lineage>
</organism>
<evidence type="ECO:0000313" key="3">
    <source>
        <dbReference type="Proteomes" id="UP000757435"/>
    </source>
</evidence>
<reference evidence="2" key="2">
    <citation type="journal article" date="2022" name="Microbiol. Resour. Announc.">
        <title>Metagenome Sequencing to Explore Phylogenomics of Terrestrial Cyanobacteria.</title>
        <authorList>
            <person name="Ward R.D."/>
            <person name="Stajich J.E."/>
            <person name="Johansen J.R."/>
            <person name="Huntemann M."/>
            <person name="Clum A."/>
            <person name="Foster B."/>
            <person name="Foster B."/>
            <person name="Roux S."/>
            <person name="Palaniappan K."/>
            <person name="Varghese N."/>
            <person name="Mukherjee S."/>
            <person name="Reddy T.B.K."/>
            <person name="Daum C."/>
            <person name="Copeland A."/>
            <person name="Chen I.A."/>
            <person name="Ivanova N.N."/>
            <person name="Kyrpides N.C."/>
            <person name="Shapiro N."/>
            <person name="Eloe-Fadrosh E.A."/>
            <person name="Pietrasiak N."/>
        </authorList>
    </citation>
    <scope>NUCLEOTIDE SEQUENCE</scope>
    <source>
        <strain evidence="2">UHER 2000/2452</strain>
    </source>
</reference>
<accession>A0A951QAU9</accession>
<dbReference type="InterPro" id="IPR001296">
    <property type="entry name" value="Glyco_trans_1"/>
</dbReference>
<dbReference type="GO" id="GO:0016757">
    <property type="term" value="F:glycosyltransferase activity"/>
    <property type="evidence" value="ECO:0007669"/>
    <property type="project" value="InterPro"/>
</dbReference>
<evidence type="ECO:0000259" key="1">
    <source>
        <dbReference type="Pfam" id="PF00534"/>
    </source>
</evidence>
<dbReference type="PANTHER" id="PTHR12526">
    <property type="entry name" value="GLYCOSYLTRANSFERASE"/>
    <property type="match status" value="1"/>
</dbReference>
<dbReference type="Pfam" id="PF00534">
    <property type="entry name" value="Glycos_transf_1"/>
    <property type="match status" value="1"/>
</dbReference>
<evidence type="ECO:0000313" key="2">
    <source>
        <dbReference type="EMBL" id="MBW4659035.1"/>
    </source>
</evidence>
<dbReference type="SUPFAM" id="SSF53756">
    <property type="entry name" value="UDP-Glycosyltransferase/glycogen phosphorylase"/>
    <property type="match status" value="1"/>
</dbReference>
<gene>
    <name evidence="2" type="ORF">KME15_10195</name>
</gene>
<dbReference type="Gene3D" id="3.40.50.2000">
    <property type="entry name" value="Glycogen Phosphorylase B"/>
    <property type="match status" value="2"/>
</dbReference>
<dbReference type="AlphaFoldDB" id="A0A951QAU9"/>
<comment type="caution">
    <text evidence="2">The sequence shown here is derived from an EMBL/GenBank/DDBJ whole genome shotgun (WGS) entry which is preliminary data.</text>
</comment>
<proteinExistence type="predicted"/>
<dbReference type="Proteomes" id="UP000757435">
    <property type="component" value="Unassembled WGS sequence"/>
</dbReference>
<protein>
    <submittedName>
        <fullName evidence="2">Glycosyltransferase</fullName>
    </submittedName>
</protein>